<proteinExistence type="predicted"/>
<organism evidence="2">
    <name type="scientific">Streptomyces iranensis</name>
    <dbReference type="NCBI Taxonomy" id="576784"/>
    <lineage>
        <taxon>Bacteria</taxon>
        <taxon>Bacillati</taxon>
        <taxon>Actinomycetota</taxon>
        <taxon>Actinomycetes</taxon>
        <taxon>Kitasatosporales</taxon>
        <taxon>Streptomycetaceae</taxon>
        <taxon>Streptomyces</taxon>
        <taxon>Streptomyces violaceusniger group</taxon>
    </lineage>
</organism>
<sequence>MATQLTTDATTNRRLPARPEYPSPSPGSPCLMCPSMPQRGPGRAGQPCHARREAPSGQTWHRARPAKSSLCALWSGPLRLQQTLIIREDAQQREAGAEGDGAEFELRLVGVAEVGPYVGEPYAVGSEVVTEDCGDPLGGGGVHTEARP</sequence>
<reference evidence="2" key="1">
    <citation type="submission" date="2014-05" db="EMBL/GenBank/DDBJ databases">
        <authorList>
            <person name="Horn Fabian"/>
        </authorList>
    </citation>
    <scope>NUCLEOTIDE SEQUENCE</scope>
</reference>
<dbReference type="PATRIC" id="fig|576784.4.peg.4997"/>
<accession>A0A060ZQ81</accession>
<feature type="region of interest" description="Disordered" evidence="1">
    <location>
        <begin position="1"/>
        <end position="63"/>
    </location>
</feature>
<dbReference type="HOGENOM" id="CLU_1757799_0_0_11"/>
<gene>
    <name evidence="2" type="ORF">SIRAN4937</name>
</gene>
<dbReference type="AlphaFoldDB" id="A0A060ZQ81"/>
<evidence type="ECO:0000313" key="2">
    <source>
        <dbReference type="EMBL" id="CDR08260.1"/>
    </source>
</evidence>
<protein>
    <submittedName>
        <fullName evidence="2">Uncharacterized protein</fullName>
    </submittedName>
</protein>
<feature type="compositionally biased region" description="Polar residues" evidence="1">
    <location>
        <begin position="1"/>
        <end position="13"/>
    </location>
</feature>
<evidence type="ECO:0000256" key="1">
    <source>
        <dbReference type="SAM" id="MobiDB-lite"/>
    </source>
</evidence>
<dbReference type="EMBL" id="LK022848">
    <property type="protein sequence ID" value="CDR08260.1"/>
    <property type="molecule type" value="Genomic_DNA"/>
</dbReference>
<name>A0A060ZQ81_9ACTN</name>